<comment type="caution">
    <text evidence="2">The sequence shown here is derived from an EMBL/GenBank/DDBJ whole genome shotgun (WGS) entry which is preliminary data.</text>
</comment>
<organism evidence="2 3">
    <name type="scientific">Caenorhabditis angaria</name>
    <dbReference type="NCBI Taxonomy" id="860376"/>
    <lineage>
        <taxon>Eukaryota</taxon>
        <taxon>Metazoa</taxon>
        <taxon>Ecdysozoa</taxon>
        <taxon>Nematoda</taxon>
        <taxon>Chromadorea</taxon>
        <taxon>Rhabditida</taxon>
        <taxon>Rhabditina</taxon>
        <taxon>Rhabditomorpha</taxon>
        <taxon>Rhabditoidea</taxon>
        <taxon>Rhabditidae</taxon>
        <taxon>Peloderinae</taxon>
        <taxon>Caenorhabditis</taxon>
    </lineage>
</organism>
<feature type="region of interest" description="Disordered" evidence="1">
    <location>
        <begin position="560"/>
        <end position="580"/>
    </location>
</feature>
<sequence>MAATATKKVFEFTTDDDELNDVTDKGTMCDFYKLNLPASASILSKQIAKSQAKRVKKEERGRRRLDLSTVREQDETKLSASEDLSSKSGSPAPPPPSQNLNMNMNMQETFHTPRSRVDNSGIEAKLRRKASLPEETRKSEPMDEEEVQLLAMLLSGMNTDSDRKFSLPINSSNQPISSNQPPAAPPTPGLPKLPPNMKVSEWLLERSTSPDNLSVGTSVMLEDSGLALHFDEDEDEFFDAPEENELEDVTSAGLSLNRNMAMSQSLVRVEEETVTDGGNRDLLMNGLRSARSTSVSPRPTNEQQFVRQSPISATFNVKHSHTMVRNNQPITTNNNGMTVSQQLTSTPLSSRTARSVLRVHNINSSANQNVPKFGTITRRGISGIAKSQAETDSSPQQNCPQVTINPSTPSRPASVASSIGSKSMPQTQRTSNLEGLQDLIHMQEEALRRAADGQVGRKLSLNGDLDANRQSTSIHSSVGSLSSSKSNDDNKLATNSKIPGPRSRIPTPRGSTVAKRVHSVATAVLEQSMEQEMMNVSEYQIRNEKDKSSSRRLIRSTILSSPSNCDSSSLASFLLKPPRK</sequence>
<feature type="compositionally biased region" description="Pro residues" evidence="1">
    <location>
        <begin position="182"/>
        <end position="194"/>
    </location>
</feature>
<evidence type="ECO:0000256" key="1">
    <source>
        <dbReference type="SAM" id="MobiDB-lite"/>
    </source>
</evidence>
<feature type="compositionally biased region" description="Polar residues" evidence="1">
    <location>
        <begin position="98"/>
        <end position="112"/>
    </location>
</feature>
<dbReference type="Proteomes" id="UP001152747">
    <property type="component" value="Unassembled WGS sequence"/>
</dbReference>
<feature type="compositionally biased region" description="Basic and acidic residues" evidence="1">
    <location>
        <begin position="56"/>
        <end position="77"/>
    </location>
</feature>
<feature type="compositionally biased region" description="Low complexity" evidence="1">
    <location>
        <begin position="560"/>
        <end position="572"/>
    </location>
</feature>
<feature type="region of interest" description="Disordered" evidence="1">
    <location>
        <begin position="386"/>
        <end position="430"/>
    </location>
</feature>
<accession>A0A9P1IG58</accession>
<dbReference type="AlphaFoldDB" id="A0A9P1IG58"/>
<proteinExistence type="predicted"/>
<dbReference type="OrthoDB" id="5827008at2759"/>
<dbReference type="EMBL" id="CANHGI010000003">
    <property type="protein sequence ID" value="CAI5444704.1"/>
    <property type="molecule type" value="Genomic_DNA"/>
</dbReference>
<name>A0A9P1IG58_9PELO</name>
<feature type="region of interest" description="Disordered" evidence="1">
    <location>
        <begin position="167"/>
        <end position="196"/>
    </location>
</feature>
<reference evidence="2" key="1">
    <citation type="submission" date="2022-11" db="EMBL/GenBank/DDBJ databases">
        <authorList>
            <person name="Kikuchi T."/>
        </authorList>
    </citation>
    <scope>NUCLEOTIDE SEQUENCE</scope>
    <source>
        <strain evidence="2">PS1010</strain>
    </source>
</reference>
<evidence type="ECO:0000313" key="3">
    <source>
        <dbReference type="Proteomes" id="UP001152747"/>
    </source>
</evidence>
<feature type="compositionally biased region" description="Low complexity" evidence="1">
    <location>
        <begin position="168"/>
        <end position="181"/>
    </location>
</feature>
<feature type="region of interest" description="Disordered" evidence="1">
    <location>
        <begin position="45"/>
        <end position="144"/>
    </location>
</feature>
<feature type="compositionally biased region" description="Polar residues" evidence="1">
    <location>
        <begin position="388"/>
        <end position="430"/>
    </location>
</feature>
<feature type="compositionally biased region" description="Low complexity" evidence="1">
    <location>
        <begin position="471"/>
        <end position="485"/>
    </location>
</feature>
<protein>
    <submittedName>
        <fullName evidence="2">Uncharacterized protein</fullName>
    </submittedName>
</protein>
<keyword evidence="3" id="KW-1185">Reference proteome</keyword>
<evidence type="ECO:0000313" key="2">
    <source>
        <dbReference type="EMBL" id="CAI5444704.1"/>
    </source>
</evidence>
<feature type="compositionally biased region" description="Basic and acidic residues" evidence="1">
    <location>
        <begin position="131"/>
        <end position="141"/>
    </location>
</feature>
<gene>
    <name evidence="2" type="ORF">CAMP_LOCUS7341</name>
</gene>
<feature type="region of interest" description="Disordered" evidence="1">
    <location>
        <begin position="461"/>
        <end position="511"/>
    </location>
</feature>